<gene>
    <name evidence="2" type="ORF">JOC47_000240</name>
</gene>
<keyword evidence="1" id="KW-0472">Membrane</keyword>
<sequence length="454" mass="52508">MGINGIKKYLIFLVLLIIIAISSAGLNYYFNYYQKDEFIIDKEAKIDPNKQYNIAYWDYPLLWGIEGDYKSFLEDKIVEFQQKYPNINISYKLLSPIEGSSALQTSLENGQPPDIYNSIWGKKLFNSKLQIPINLLTSEEEVKKYHVSASKSFYVEGKLWGLPQLIFPQLWVVNKEILEKSSLDLDVVYEQGWSWKQFIKVAHQLSNSNPQHYIIFIPDNEELLFQLLAAASGPRMISEDGQFNSERLVNTLQLLAELRESNVFPAPKEKMGQKLLSHFWQGKAGVIAPVTPWLLNSLYQQDKRYSKVSLTLLPVPVNEALDKKFLIKTTGLILFRHQDYQGDDHSKAVYKFAEFINHQQSLYLAKKLKVLPAYMPCYAKWEEEVAVSDNIKKTLLNYSQSTNDSESLSKRNSSVTVQLKEMLGQEYQNFWEKELSPQQVIDEINENLLPNDND</sequence>
<accession>A0A938XSD3</accession>
<dbReference type="AlphaFoldDB" id="A0A938XSD3"/>
<dbReference type="PANTHER" id="PTHR43649">
    <property type="entry name" value="ARABINOSE-BINDING PROTEIN-RELATED"/>
    <property type="match status" value="1"/>
</dbReference>
<dbReference type="InterPro" id="IPR050490">
    <property type="entry name" value="Bact_solute-bd_prot1"/>
</dbReference>
<keyword evidence="2" id="KW-0762">Sugar transport</keyword>
<keyword evidence="2" id="KW-0813">Transport</keyword>
<dbReference type="Pfam" id="PF01547">
    <property type="entry name" value="SBP_bac_1"/>
    <property type="match status" value="1"/>
</dbReference>
<dbReference type="Gene3D" id="3.40.190.10">
    <property type="entry name" value="Periplasmic binding protein-like II"/>
    <property type="match status" value="1"/>
</dbReference>
<dbReference type="Proteomes" id="UP000774000">
    <property type="component" value="Unassembled WGS sequence"/>
</dbReference>
<keyword evidence="1" id="KW-1133">Transmembrane helix</keyword>
<keyword evidence="1" id="KW-0812">Transmembrane</keyword>
<name>A0A938XSD3_9FIRM</name>
<dbReference type="InterPro" id="IPR006059">
    <property type="entry name" value="SBP"/>
</dbReference>
<proteinExistence type="predicted"/>
<evidence type="ECO:0000313" key="3">
    <source>
        <dbReference type="Proteomes" id="UP000774000"/>
    </source>
</evidence>
<dbReference type="EMBL" id="JAFBDQ010000001">
    <property type="protein sequence ID" value="MBM7555416.1"/>
    <property type="molecule type" value="Genomic_DNA"/>
</dbReference>
<dbReference type="SUPFAM" id="SSF53850">
    <property type="entry name" value="Periplasmic binding protein-like II"/>
    <property type="match status" value="1"/>
</dbReference>
<organism evidence="2 3">
    <name type="scientific">Halanaerobacter jeridensis</name>
    <dbReference type="NCBI Taxonomy" id="706427"/>
    <lineage>
        <taxon>Bacteria</taxon>
        <taxon>Bacillati</taxon>
        <taxon>Bacillota</taxon>
        <taxon>Clostridia</taxon>
        <taxon>Halanaerobiales</taxon>
        <taxon>Halobacteroidaceae</taxon>
        <taxon>Halanaerobacter</taxon>
    </lineage>
</organism>
<evidence type="ECO:0000313" key="2">
    <source>
        <dbReference type="EMBL" id="MBM7555416.1"/>
    </source>
</evidence>
<keyword evidence="3" id="KW-1185">Reference proteome</keyword>
<dbReference type="RefSeq" id="WP_204700131.1">
    <property type="nucleotide sequence ID" value="NZ_JAFBDQ010000001.1"/>
</dbReference>
<evidence type="ECO:0000256" key="1">
    <source>
        <dbReference type="SAM" id="Phobius"/>
    </source>
</evidence>
<protein>
    <submittedName>
        <fullName evidence="2">Multiple sugar transport system substrate-binding protein</fullName>
    </submittedName>
</protein>
<feature type="transmembrane region" description="Helical" evidence="1">
    <location>
        <begin position="9"/>
        <end position="30"/>
    </location>
</feature>
<reference evidence="2" key="1">
    <citation type="submission" date="2021-01" db="EMBL/GenBank/DDBJ databases">
        <title>Genomic Encyclopedia of Type Strains, Phase IV (KMG-IV): sequencing the most valuable type-strain genomes for metagenomic binning, comparative biology and taxonomic classification.</title>
        <authorList>
            <person name="Goeker M."/>
        </authorList>
    </citation>
    <scope>NUCLEOTIDE SEQUENCE</scope>
    <source>
        <strain evidence="2">DSM 23230</strain>
    </source>
</reference>
<dbReference type="PANTHER" id="PTHR43649:SF12">
    <property type="entry name" value="DIACETYLCHITOBIOSE BINDING PROTEIN DASA"/>
    <property type="match status" value="1"/>
</dbReference>
<comment type="caution">
    <text evidence="2">The sequence shown here is derived from an EMBL/GenBank/DDBJ whole genome shotgun (WGS) entry which is preliminary data.</text>
</comment>